<name>A0A926IMQ8_9FIRM</name>
<keyword evidence="2" id="KW-0805">Transcription regulation</keyword>
<proteinExistence type="inferred from homology"/>
<protein>
    <submittedName>
        <fullName evidence="7">Sugar-binding transcriptional regulator</fullName>
    </submittedName>
</protein>
<dbReference type="InterPro" id="IPR037171">
    <property type="entry name" value="NagB/RpiA_transferase-like"/>
</dbReference>
<dbReference type="GO" id="GO:0030246">
    <property type="term" value="F:carbohydrate binding"/>
    <property type="evidence" value="ECO:0007669"/>
    <property type="project" value="InterPro"/>
</dbReference>
<evidence type="ECO:0000313" key="8">
    <source>
        <dbReference type="Proteomes" id="UP000601522"/>
    </source>
</evidence>
<dbReference type="Proteomes" id="UP000601522">
    <property type="component" value="Unassembled WGS sequence"/>
</dbReference>
<evidence type="ECO:0000259" key="5">
    <source>
        <dbReference type="Pfam" id="PF04198"/>
    </source>
</evidence>
<dbReference type="Gene3D" id="1.10.10.10">
    <property type="entry name" value="Winged helix-like DNA-binding domain superfamily/Winged helix DNA-binding domain"/>
    <property type="match status" value="1"/>
</dbReference>
<dbReference type="RefSeq" id="WP_249324313.1">
    <property type="nucleotide sequence ID" value="NZ_JACRTK010000004.1"/>
</dbReference>
<feature type="domain" description="CggR N-terminal DNA binding" evidence="6">
    <location>
        <begin position="17"/>
        <end position="84"/>
    </location>
</feature>
<dbReference type="SUPFAM" id="SSF100950">
    <property type="entry name" value="NagB/RpiA/CoA transferase-like"/>
    <property type="match status" value="1"/>
</dbReference>
<dbReference type="InterPro" id="IPR036390">
    <property type="entry name" value="WH_DNA-bd_sf"/>
</dbReference>
<dbReference type="PANTHER" id="PTHR34294:SF5">
    <property type="entry name" value="CENTRAL GLYCOLYTIC GENES REGULATOR"/>
    <property type="match status" value="1"/>
</dbReference>
<dbReference type="AlphaFoldDB" id="A0A926IMQ8"/>
<dbReference type="InterPro" id="IPR036388">
    <property type="entry name" value="WH-like_DNA-bd_sf"/>
</dbReference>
<gene>
    <name evidence="7" type="ORF">H8689_10035</name>
</gene>
<dbReference type="InterPro" id="IPR051054">
    <property type="entry name" value="SorC_transcr_regulators"/>
</dbReference>
<comment type="caution">
    <text evidence="7">The sequence shown here is derived from an EMBL/GenBank/DDBJ whole genome shotgun (WGS) entry which is preliminary data.</text>
</comment>
<evidence type="ECO:0000256" key="4">
    <source>
        <dbReference type="ARBA" id="ARBA00023163"/>
    </source>
</evidence>
<dbReference type="Gene3D" id="3.40.50.1360">
    <property type="match status" value="1"/>
</dbReference>
<comment type="similarity">
    <text evidence="1">Belongs to the SorC transcriptional regulatory family.</text>
</comment>
<sequence>METLKLIKRIAPEVTEIIEKRYLILKSISYNQPIGRRALSNELGMKERTVREEANMLKDQGLLNIDFMGMNITDNGKNVLADLHWIYNGLKGIPDLENALKEELNIKKVIIVPGNSSENRMVLKDMGKITSKILKELLNPKDIVGITGGNTMAVVAEEAVSDKKTRDITVIPARGGLGKTLNTQSNSIAAKLAEQLGGVYRLLYVPDTLEQEALEIMLKNEEIKESIDMINDMNILVFGIGRADTMAKRRNLSEDKIQDLIYGGAVAEAFGHYFDINGKEIWEYKTIGLSLDKFKNLNNVIGVAGGEEKAQAIIAISTLNKDMTLVTDESAAKKILKIAYEATK</sequence>
<dbReference type="InterPro" id="IPR048715">
    <property type="entry name" value="CggR_N"/>
</dbReference>
<evidence type="ECO:0000313" key="7">
    <source>
        <dbReference type="EMBL" id="MBC8591449.1"/>
    </source>
</evidence>
<dbReference type="InterPro" id="IPR007324">
    <property type="entry name" value="Sugar-bd_dom_put"/>
</dbReference>
<accession>A0A926IMQ8</accession>
<dbReference type="GO" id="GO:0003677">
    <property type="term" value="F:DNA binding"/>
    <property type="evidence" value="ECO:0007669"/>
    <property type="project" value="UniProtKB-KW"/>
</dbReference>
<evidence type="ECO:0000256" key="2">
    <source>
        <dbReference type="ARBA" id="ARBA00023015"/>
    </source>
</evidence>
<evidence type="ECO:0000256" key="1">
    <source>
        <dbReference type="ARBA" id="ARBA00010466"/>
    </source>
</evidence>
<keyword evidence="4" id="KW-0804">Transcription</keyword>
<dbReference type="SUPFAM" id="SSF46785">
    <property type="entry name" value="Winged helix' DNA-binding domain"/>
    <property type="match status" value="1"/>
</dbReference>
<keyword evidence="8" id="KW-1185">Reference proteome</keyword>
<reference evidence="7 8" key="1">
    <citation type="submission" date="2020-08" db="EMBL/GenBank/DDBJ databases">
        <title>Genome public.</title>
        <authorList>
            <person name="Liu C."/>
            <person name="Sun Q."/>
        </authorList>
    </citation>
    <scope>NUCLEOTIDE SEQUENCE [LARGE SCALE GENOMIC DNA]</scope>
    <source>
        <strain evidence="7 8">NSJ-26</strain>
    </source>
</reference>
<evidence type="ECO:0000259" key="6">
    <source>
        <dbReference type="Pfam" id="PF21715"/>
    </source>
</evidence>
<dbReference type="EMBL" id="JACRTK010000004">
    <property type="protein sequence ID" value="MBC8591449.1"/>
    <property type="molecule type" value="Genomic_DNA"/>
</dbReference>
<keyword evidence="3" id="KW-0238">DNA-binding</keyword>
<dbReference type="PANTHER" id="PTHR34294">
    <property type="entry name" value="TRANSCRIPTIONAL REGULATOR-RELATED"/>
    <property type="match status" value="1"/>
</dbReference>
<dbReference type="Pfam" id="PF04198">
    <property type="entry name" value="Sugar-bind"/>
    <property type="match status" value="1"/>
</dbReference>
<dbReference type="Pfam" id="PF21715">
    <property type="entry name" value="CggR_N"/>
    <property type="match status" value="1"/>
</dbReference>
<feature type="domain" description="Sugar-binding" evidence="5">
    <location>
        <begin position="94"/>
        <end position="337"/>
    </location>
</feature>
<organism evidence="7 8">
    <name type="scientific">Wansuia hejianensis</name>
    <dbReference type="NCBI Taxonomy" id="2763667"/>
    <lineage>
        <taxon>Bacteria</taxon>
        <taxon>Bacillati</taxon>
        <taxon>Bacillota</taxon>
        <taxon>Clostridia</taxon>
        <taxon>Lachnospirales</taxon>
        <taxon>Lachnospiraceae</taxon>
        <taxon>Wansuia</taxon>
    </lineage>
</organism>
<evidence type="ECO:0000256" key="3">
    <source>
        <dbReference type="ARBA" id="ARBA00023125"/>
    </source>
</evidence>